<evidence type="ECO:0000256" key="4">
    <source>
        <dbReference type="ARBA" id="ARBA00022683"/>
    </source>
</evidence>
<keyword evidence="9" id="KW-1185">Reference proteome</keyword>
<gene>
    <name evidence="8" type="ORF">ACFQFF_13925</name>
</gene>
<proteinExistence type="predicted"/>
<dbReference type="Gene3D" id="3.30.1360.60">
    <property type="entry name" value="Glucose permease domain IIB"/>
    <property type="match status" value="1"/>
</dbReference>
<dbReference type="EMBL" id="JBHSUW010000001">
    <property type="protein sequence ID" value="MFC6502626.1"/>
    <property type="molecule type" value="Genomic_DNA"/>
</dbReference>
<reference evidence="9" key="1">
    <citation type="journal article" date="2019" name="Int. J. Syst. Evol. Microbiol.">
        <title>The Global Catalogue of Microorganisms (GCM) 10K type strain sequencing project: providing services to taxonomists for standard genome sequencing and annotation.</title>
        <authorList>
            <consortium name="The Broad Institute Genomics Platform"/>
            <consortium name="The Broad Institute Genome Sequencing Center for Infectious Disease"/>
            <person name="Wu L."/>
            <person name="Ma J."/>
        </authorList>
    </citation>
    <scope>NUCLEOTIDE SEQUENCE [LARGE SCALE GENOMIC DNA]</scope>
    <source>
        <strain evidence="9">JCM 4504</strain>
    </source>
</reference>
<dbReference type="GeneID" id="90943163"/>
<keyword evidence="2" id="KW-0762">Sugar transport</keyword>
<dbReference type="InterPro" id="IPR036878">
    <property type="entry name" value="Glu_permease_IIB"/>
</dbReference>
<keyword evidence="1" id="KW-0813">Transport</keyword>
<evidence type="ECO:0000256" key="1">
    <source>
        <dbReference type="ARBA" id="ARBA00022448"/>
    </source>
</evidence>
<feature type="domain" description="PTS EIIB type-1" evidence="7">
    <location>
        <begin position="94"/>
        <end position="169"/>
    </location>
</feature>
<sequence>MPAAGRTAMGSCRLRPIFCRPWNALFQRARAGLTVRSALIRSPSGRRYTGVDQLTDGSAAVTPSFGTSPPMAREDGPTVGYCDKAVRIREKNMASKAEKIVAGLGGIDNIDEIEGCITRLRTEVNDPELVNEAALKAAGAHGVVKMGTAIQVVIGTDADPIAAEIEDMM</sequence>
<organism evidence="8 9">
    <name type="scientific">Streptomyces plicatus</name>
    <dbReference type="NCBI Taxonomy" id="1922"/>
    <lineage>
        <taxon>Bacteria</taxon>
        <taxon>Bacillati</taxon>
        <taxon>Actinomycetota</taxon>
        <taxon>Actinomycetes</taxon>
        <taxon>Kitasatosporales</taxon>
        <taxon>Streptomycetaceae</taxon>
        <taxon>Streptomyces</taxon>
        <taxon>Streptomyces rochei group</taxon>
    </lineage>
</organism>
<dbReference type="NCBIfam" id="TIGR00826">
    <property type="entry name" value="EIIB_glc"/>
    <property type="match status" value="1"/>
</dbReference>
<dbReference type="PANTHER" id="PTHR30009">
    <property type="entry name" value="CYTOCHROME C-TYPE SYNTHESIS PROTEIN AND PTS TRANSMEMBRANE COMPONENT"/>
    <property type="match status" value="1"/>
</dbReference>
<dbReference type="InterPro" id="IPR050429">
    <property type="entry name" value="PTS_Glucose_EIICBA"/>
</dbReference>
<dbReference type="RefSeq" id="WP_306426165.1">
    <property type="nucleotide sequence ID" value="NZ_BMUJ01000002.1"/>
</dbReference>
<evidence type="ECO:0000256" key="5">
    <source>
        <dbReference type="ARBA" id="ARBA00022777"/>
    </source>
</evidence>
<evidence type="ECO:0000259" key="7">
    <source>
        <dbReference type="PROSITE" id="PS51098"/>
    </source>
</evidence>
<evidence type="ECO:0000256" key="3">
    <source>
        <dbReference type="ARBA" id="ARBA00022679"/>
    </source>
</evidence>
<dbReference type="Proteomes" id="UP001596321">
    <property type="component" value="Unassembled WGS sequence"/>
</dbReference>
<dbReference type="PANTHER" id="PTHR30009:SF4">
    <property type="entry name" value="PTS SYSTEM N-ACETYLGLUCOSAMINE-SPECIFIC EIICBA COMPONENT"/>
    <property type="match status" value="1"/>
</dbReference>
<protein>
    <submittedName>
        <fullName evidence="8">PTS glucose/sucrose transporter subunit IIB</fullName>
    </submittedName>
</protein>
<evidence type="ECO:0000313" key="8">
    <source>
        <dbReference type="EMBL" id="MFC6502626.1"/>
    </source>
</evidence>
<dbReference type="PROSITE" id="PS51098">
    <property type="entry name" value="PTS_EIIB_TYPE_1"/>
    <property type="match status" value="1"/>
</dbReference>
<accession>A0ABW1XYV3</accession>
<dbReference type="CDD" id="cd00212">
    <property type="entry name" value="PTS_IIB_glc"/>
    <property type="match status" value="1"/>
</dbReference>
<feature type="active site" description="Phosphocysteine intermediate; for EIIB activity" evidence="6">
    <location>
        <position position="116"/>
    </location>
</feature>
<keyword evidence="3" id="KW-0808">Transferase</keyword>
<evidence type="ECO:0000256" key="2">
    <source>
        <dbReference type="ARBA" id="ARBA00022597"/>
    </source>
</evidence>
<evidence type="ECO:0000313" key="9">
    <source>
        <dbReference type="Proteomes" id="UP001596321"/>
    </source>
</evidence>
<name>A0ABW1XYV3_STRPL</name>
<dbReference type="InterPro" id="IPR018113">
    <property type="entry name" value="PTrfase_EIIB_Cys"/>
</dbReference>
<keyword evidence="4" id="KW-0598">Phosphotransferase system</keyword>
<dbReference type="InterPro" id="IPR001996">
    <property type="entry name" value="PTS_IIB_1"/>
</dbReference>
<keyword evidence="5" id="KW-0418">Kinase</keyword>
<evidence type="ECO:0000256" key="6">
    <source>
        <dbReference type="PROSITE-ProRule" id="PRU00421"/>
    </source>
</evidence>
<comment type="caution">
    <text evidence="8">The sequence shown here is derived from an EMBL/GenBank/DDBJ whole genome shotgun (WGS) entry which is preliminary data.</text>
</comment>
<dbReference type="Pfam" id="PF00367">
    <property type="entry name" value="PTS_EIIB"/>
    <property type="match status" value="1"/>
</dbReference>
<dbReference type="SUPFAM" id="SSF55604">
    <property type="entry name" value="Glucose permease domain IIB"/>
    <property type="match status" value="1"/>
</dbReference>